<accession>A0A9Q1FXI5</accession>
<dbReference type="AlphaFoldDB" id="A0A9Q1FXI5"/>
<proteinExistence type="predicted"/>
<evidence type="ECO:0000256" key="1">
    <source>
        <dbReference type="SAM" id="MobiDB-lite"/>
    </source>
</evidence>
<reference evidence="2" key="1">
    <citation type="journal article" date="2023" name="Science">
        <title>Genome structures resolve the early diversification of teleost fishes.</title>
        <authorList>
            <person name="Parey E."/>
            <person name="Louis A."/>
            <person name="Montfort J."/>
            <person name="Bouchez O."/>
            <person name="Roques C."/>
            <person name="Iampietro C."/>
            <person name="Lluch J."/>
            <person name="Castinel A."/>
            <person name="Donnadieu C."/>
            <person name="Desvignes T."/>
            <person name="Floi Bucao C."/>
            <person name="Jouanno E."/>
            <person name="Wen M."/>
            <person name="Mejri S."/>
            <person name="Dirks R."/>
            <person name="Jansen H."/>
            <person name="Henkel C."/>
            <person name="Chen W.J."/>
            <person name="Zahm M."/>
            <person name="Cabau C."/>
            <person name="Klopp C."/>
            <person name="Thompson A.W."/>
            <person name="Robinson-Rechavi M."/>
            <person name="Braasch I."/>
            <person name="Lecointre G."/>
            <person name="Bobe J."/>
            <person name="Postlethwait J.H."/>
            <person name="Berthelot C."/>
            <person name="Roest Crollius H."/>
            <person name="Guiguen Y."/>
        </authorList>
    </citation>
    <scope>NUCLEOTIDE SEQUENCE</scope>
    <source>
        <strain evidence="2">WJC10195</strain>
    </source>
</reference>
<keyword evidence="3" id="KW-1185">Reference proteome</keyword>
<organism evidence="2 3">
    <name type="scientific">Synaphobranchus kaupii</name>
    <name type="common">Kaup's arrowtooth eel</name>
    <dbReference type="NCBI Taxonomy" id="118154"/>
    <lineage>
        <taxon>Eukaryota</taxon>
        <taxon>Metazoa</taxon>
        <taxon>Chordata</taxon>
        <taxon>Craniata</taxon>
        <taxon>Vertebrata</taxon>
        <taxon>Euteleostomi</taxon>
        <taxon>Actinopterygii</taxon>
        <taxon>Neopterygii</taxon>
        <taxon>Teleostei</taxon>
        <taxon>Anguilliformes</taxon>
        <taxon>Synaphobranchidae</taxon>
        <taxon>Synaphobranchus</taxon>
    </lineage>
</organism>
<dbReference type="Proteomes" id="UP001152622">
    <property type="component" value="Chromosome 3"/>
</dbReference>
<comment type="caution">
    <text evidence="2">The sequence shown here is derived from an EMBL/GenBank/DDBJ whole genome shotgun (WGS) entry which is preliminary data.</text>
</comment>
<feature type="region of interest" description="Disordered" evidence="1">
    <location>
        <begin position="52"/>
        <end position="76"/>
    </location>
</feature>
<protein>
    <submittedName>
        <fullName evidence="2">Uncharacterized protein</fullName>
    </submittedName>
</protein>
<name>A0A9Q1FXI5_SYNKA</name>
<sequence>MRRLGEQRTTDAVPRNCWRRKKVNSVLKNGTKGRMTLEEIECQRQYARIEAEERKRSKSHAAISDTEQHLTSTPVRRQIRMLPEGTYGQHNRLGAPLVKTTQPQAWMDAPQQTLEKRKNQALPRRKVCQDGSTETCGSKMRTQHEHDTNIGRPESTLS</sequence>
<evidence type="ECO:0000313" key="3">
    <source>
        <dbReference type="Proteomes" id="UP001152622"/>
    </source>
</evidence>
<dbReference type="EMBL" id="JAINUF010000003">
    <property type="protein sequence ID" value="KAJ8369515.1"/>
    <property type="molecule type" value="Genomic_DNA"/>
</dbReference>
<evidence type="ECO:0000313" key="2">
    <source>
        <dbReference type="EMBL" id="KAJ8369515.1"/>
    </source>
</evidence>
<gene>
    <name evidence="2" type="ORF">SKAU_G00095430</name>
</gene>
<feature type="region of interest" description="Disordered" evidence="1">
    <location>
        <begin position="115"/>
        <end position="158"/>
    </location>
</feature>